<dbReference type="AlphaFoldDB" id="A0A9Q2W609"/>
<accession>A0A9Q2W609</accession>
<proteinExistence type="predicted"/>
<gene>
    <name evidence="2" type="ORF">KK103_07685</name>
</gene>
<dbReference type="RefSeq" id="WP_214562742.1">
    <property type="nucleotide sequence ID" value="NZ_JAHEWX010000007.1"/>
</dbReference>
<reference evidence="2" key="1">
    <citation type="submission" date="2021-05" db="EMBL/GenBank/DDBJ databases">
        <title>Whole genome sequence of Curtobacterium flaccumfaciens pv. flaccumfaciens strain CFBP 3417.</title>
        <authorList>
            <person name="Osdaghi E."/>
            <person name="Taghouti G."/>
            <person name="Portier P."/>
            <person name="Fazliarab A."/>
            <person name="Taghavi S.M."/>
            <person name="Briand M."/>
            <person name="Le-Saux M."/>
            <person name="Jacques M.-A."/>
        </authorList>
    </citation>
    <scope>NUCLEOTIDE SEQUENCE</scope>
    <source>
        <strain evidence="2">CFBP 3417</strain>
    </source>
</reference>
<evidence type="ECO:0000313" key="2">
    <source>
        <dbReference type="EMBL" id="MBT1541635.1"/>
    </source>
</evidence>
<evidence type="ECO:0000256" key="1">
    <source>
        <dbReference type="SAM" id="Phobius"/>
    </source>
</evidence>
<dbReference type="Proteomes" id="UP000709437">
    <property type="component" value="Unassembled WGS sequence"/>
</dbReference>
<organism evidence="2 3">
    <name type="scientific">Curtobacterium flaccumfaciens pv. flaccumfaciens</name>
    <dbReference type="NCBI Taxonomy" id="138532"/>
    <lineage>
        <taxon>Bacteria</taxon>
        <taxon>Bacillati</taxon>
        <taxon>Actinomycetota</taxon>
        <taxon>Actinomycetes</taxon>
        <taxon>Micrococcales</taxon>
        <taxon>Microbacteriaceae</taxon>
        <taxon>Curtobacterium</taxon>
    </lineage>
</organism>
<keyword evidence="1" id="KW-1133">Transmembrane helix</keyword>
<feature type="transmembrane region" description="Helical" evidence="1">
    <location>
        <begin position="65"/>
        <end position="86"/>
    </location>
</feature>
<protein>
    <submittedName>
        <fullName evidence="2">Uncharacterized protein</fullName>
    </submittedName>
</protein>
<comment type="caution">
    <text evidence="2">The sequence shown here is derived from an EMBL/GenBank/DDBJ whole genome shotgun (WGS) entry which is preliminary data.</text>
</comment>
<keyword evidence="1" id="KW-0472">Membrane</keyword>
<feature type="transmembrane region" description="Helical" evidence="1">
    <location>
        <begin position="12"/>
        <end position="32"/>
    </location>
</feature>
<keyword evidence="1" id="KW-0812">Transmembrane</keyword>
<name>A0A9Q2W609_9MICO</name>
<evidence type="ECO:0000313" key="3">
    <source>
        <dbReference type="Proteomes" id="UP000709437"/>
    </source>
</evidence>
<sequence>MTRTGPAASPRAWTLIAVVVLAGWAVVTALLFPVTGMDEHEGPGDQVWRTSSSTLGVPLSPEWDVLVWLAALALVPVVVVGLAFLLRRRRPRTAPVSASPGGPAR</sequence>
<dbReference type="EMBL" id="JAHEWX010000007">
    <property type="protein sequence ID" value="MBT1541635.1"/>
    <property type="molecule type" value="Genomic_DNA"/>
</dbReference>